<proteinExistence type="predicted"/>
<name>A0A2M7B5L9_9BACT</name>
<gene>
    <name evidence="1" type="ORF">COS61_01430</name>
</gene>
<reference evidence="2" key="1">
    <citation type="submission" date="2017-09" db="EMBL/GenBank/DDBJ databases">
        <title>Depth-based differentiation of microbial function through sediment-hosted aquifers and enrichment of novel symbionts in the deep terrestrial subsurface.</title>
        <authorList>
            <person name="Probst A.J."/>
            <person name="Ladd B."/>
            <person name="Jarett J.K."/>
            <person name="Geller-Mcgrath D.E."/>
            <person name="Sieber C.M.K."/>
            <person name="Emerson J.B."/>
            <person name="Anantharaman K."/>
            <person name="Thomas B.C."/>
            <person name="Malmstrom R."/>
            <person name="Stieglmeier M."/>
            <person name="Klingl A."/>
            <person name="Woyke T."/>
            <person name="Ryan C.M."/>
            <person name="Banfield J.F."/>
        </authorList>
    </citation>
    <scope>NUCLEOTIDE SEQUENCE [LARGE SCALE GENOMIC DNA]</scope>
</reference>
<dbReference type="AlphaFoldDB" id="A0A2M7B5L9"/>
<dbReference type="Proteomes" id="UP000228949">
    <property type="component" value="Unassembled WGS sequence"/>
</dbReference>
<evidence type="ECO:0000313" key="2">
    <source>
        <dbReference type="Proteomes" id="UP000228949"/>
    </source>
</evidence>
<organism evidence="1 2">
    <name type="scientific">Candidatus Wolfebacteria bacterium CG03_land_8_20_14_0_80_40_12</name>
    <dbReference type="NCBI Taxonomy" id="1975069"/>
    <lineage>
        <taxon>Bacteria</taxon>
        <taxon>Candidatus Wolfeibacteriota</taxon>
    </lineage>
</organism>
<protein>
    <submittedName>
        <fullName evidence="1">Uncharacterized protein</fullName>
    </submittedName>
</protein>
<comment type="caution">
    <text evidence="1">The sequence shown here is derived from an EMBL/GenBank/DDBJ whole genome shotgun (WGS) entry which is preliminary data.</text>
</comment>
<sequence>RSPRLAEAFGEAQVGAGGEEKIRRAQNKKMRRKLFCWVAIRQLAENGGGAKLQFRSKKVRAKFRISHKLKLPTKYF</sequence>
<dbReference type="EMBL" id="PEVJ01000033">
    <property type="protein sequence ID" value="PIU98428.1"/>
    <property type="molecule type" value="Genomic_DNA"/>
</dbReference>
<feature type="non-terminal residue" evidence="1">
    <location>
        <position position="1"/>
    </location>
</feature>
<accession>A0A2M7B5L9</accession>
<evidence type="ECO:0000313" key="1">
    <source>
        <dbReference type="EMBL" id="PIU98428.1"/>
    </source>
</evidence>